<keyword evidence="2" id="KW-0378">Hydrolase</keyword>
<keyword evidence="2" id="KW-0540">Nuclease</keyword>
<dbReference type="HOGENOM" id="CLU_012862_3_4_2"/>
<dbReference type="SMART" id="SM00478">
    <property type="entry name" value="ENDO3c"/>
    <property type="match status" value="1"/>
</dbReference>
<dbReference type="Gene3D" id="1.10.340.30">
    <property type="entry name" value="Hypothetical protein, domain 2"/>
    <property type="match status" value="1"/>
</dbReference>
<evidence type="ECO:0000313" key="3">
    <source>
        <dbReference type="Proteomes" id="UP000030649"/>
    </source>
</evidence>
<organism evidence="2 3">
    <name type="scientific">Haloquadratum walsbyi J07HQW1</name>
    <dbReference type="NCBI Taxonomy" id="1238424"/>
    <lineage>
        <taxon>Archaea</taxon>
        <taxon>Methanobacteriati</taxon>
        <taxon>Methanobacteriota</taxon>
        <taxon>Stenosarchaea group</taxon>
        <taxon>Halobacteria</taxon>
        <taxon>Halobacteriales</taxon>
        <taxon>Haloferacaceae</taxon>
        <taxon>Haloquadratum</taxon>
    </lineage>
</organism>
<sequence length="225" mass="24983">MSLDIDIRELHRDLVSLHERPDPTHTTDGVRQLLGTILSQNVADTQTARATHALFDAYPDYRAMETAPHEELADVIEVAGLKNQKAARIQRALTAIREETDGEYTLGFLADQPTDTAQSWLTDIKGIGPKTASVVLNFHFEKPTFAVDTHVERLAKRFGLLDSTASNERAHAELNEHVPDDLKYSLHVLMITHGREYCTAQSPDCANPVCEIYCSCPACDSLNIS</sequence>
<accession>U1ML72</accession>
<dbReference type="InterPro" id="IPR011257">
    <property type="entry name" value="DNA_glycosylase"/>
</dbReference>
<evidence type="ECO:0000313" key="2">
    <source>
        <dbReference type="EMBL" id="ERG90354.1"/>
    </source>
</evidence>
<dbReference type="PANTHER" id="PTHR47203">
    <property type="match status" value="1"/>
</dbReference>
<feature type="domain" description="HhH-GPD" evidence="1">
    <location>
        <begin position="38"/>
        <end position="196"/>
    </location>
</feature>
<dbReference type="GO" id="GO:0006284">
    <property type="term" value="P:base-excision repair"/>
    <property type="evidence" value="ECO:0007669"/>
    <property type="project" value="InterPro"/>
</dbReference>
<keyword evidence="2" id="KW-0255">Endonuclease</keyword>
<dbReference type="SUPFAM" id="SSF48150">
    <property type="entry name" value="DNA-glycosylase"/>
    <property type="match status" value="1"/>
</dbReference>
<protein>
    <submittedName>
        <fullName evidence="2">Putative endoIII-related endonuclease</fullName>
    </submittedName>
</protein>
<dbReference type="EMBL" id="KE356560">
    <property type="protein sequence ID" value="ERG90354.1"/>
    <property type="molecule type" value="Genomic_DNA"/>
</dbReference>
<dbReference type="STRING" id="1238424.J07HQW1_00374"/>
<evidence type="ECO:0000259" key="1">
    <source>
        <dbReference type="SMART" id="SM00478"/>
    </source>
</evidence>
<reference evidence="2 3" key="1">
    <citation type="journal article" date="2013" name="PLoS ONE">
        <title>Assembly-driven community genomics of a hypersaline microbial ecosystem.</title>
        <authorList>
            <person name="Podell S."/>
            <person name="Ugalde J.A."/>
            <person name="Narasingarao P."/>
            <person name="Banfield J.F."/>
            <person name="Heidelberg K.B."/>
            <person name="Allen E.E."/>
        </authorList>
    </citation>
    <scope>NUCLEOTIDE SEQUENCE [LARGE SCALE GENOMIC DNA]</scope>
    <source>
        <strain evidence="3">J07HQW1</strain>
    </source>
</reference>
<gene>
    <name evidence="2" type="ORF">J07HQW1_00374</name>
</gene>
<proteinExistence type="predicted"/>
<dbReference type="AlphaFoldDB" id="U1ML72"/>
<dbReference type="Pfam" id="PF00730">
    <property type="entry name" value="HhH-GPD"/>
    <property type="match status" value="1"/>
</dbReference>
<dbReference type="PANTHER" id="PTHR47203:SF1">
    <property type="entry name" value="HYPOTHETICAL BASE EXCISION DNA REPAIR PROTEIN (EUROFUNG)"/>
    <property type="match status" value="1"/>
</dbReference>
<dbReference type="InterPro" id="IPR023170">
    <property type="entry name" value="HhH_base_excis_C"/>
</dbReference>
<dbReference type="Gene3D" id="1.10.1670.10">
    <property type="entry name" value="Helix-hairpin-Helix base-excision DNA repair enzymes (C-terminal)"/>
    <property type="match status" value="1"/>
</dbReference>
<dbReference type="PIRSF" id="PIRSF001435">
    <property type="entry name" value="Nth"/>
    <property type="match status" value="1"/>
</dbReference>
<name>U1ML72_9EURY</name>
<dbReference type="CDD" id="cd00056">
    <property type="entry name" value="ENDO3c"/>
    <property type="match status" value="1"/>
</dbReference>
<dbReference type="Proteomes" id="UP000030649">
    <property type="component" value="Unassembled WGS sequence"/>
</dbReference>
<dbReference type="GO" id="GO:0004519">
    <property type="term" value="F:endonuclease activity"/>
    <property type="evidence" value="ECO:0007669"/>
    <property type="project" value="UniProtKB-KW"/>
</dbReference>
<dbReference type="InterPro" id="IPR003265">
    <property type="entry name" value="HhH-GPD_domain"/>
</dbReference>